<reference evidence="2" key="1">
    <citation type="submission" date="2021-03" db="EMBL/GenBank/DDBJ databases">
        <title>The complete genome sequence of Acetobacter sp. TBRC 12339.</title>
        <authorList>
            <person name="Charoenyingcharoen P."/>
            <person name="Yukphan P."/>
        </authorList>
    </citation>
    <scope>NUCLEOTIDE SEQUENCE</scope>
    <source>
        <strain evidence="2">TBRC 12339</strain>
    </source>
</reference>
<protein>
    <submittedName>
        <fullName evidence="2">Uncharacterized protein</fullName>
    </submittedName>
</protein>
<evidence type="ECO:0000313" key="3">
    <source>
        <dbReference type="Proteomes" id="UP000664073"/>
    </source>
</evidence>
<comment type="caution">
    <text evidence="2">The sequence shown here is derived from an EMBL/GenBank/DDBJ whole genome shotgun (WGS) entry which is preliminary data.</text>
</comment>
<evidence type="ECO:0000256" key="1">
    <source>
        <dbReference type="SAM" id="SignalP"/>
    </source>
</evidence>
<keyword evidence="3" id="KW-1185">Reference proteome</keyword>
<sequence length="185" mass="18912">MRSSKMSFFRNGALGVLGAVSLLAVASAQTVAPAGANGQPPALTPEQQATMQRDANTALHYKLAPDVLPRLTSALKAIQAAGIQPPSQFGMSLDQQIGLVEQVKGLDGILKANGFTAREFVMSLTCVGLTASLMNVPPNQAGSSTLVPDAGNATLLKNNDAQLQALADVLRGGQPGGRPGGGQPQ</sequence>
<feature type="chain" id="PRO_5036721987" evidence="1">
    <location>
        <begin position="29"/>
        <end position="185"/>
    </location>
</feature>
<evidence type="ECO:0000313" key="2">
    <source>
        <dbReference type="EMBL" id="MBO1326550.1"/>
    </source>
</evidence>
<keyword evidence="1" id="KW-0732">Signal</keyword>
<organism evidence="2 3">
    <name type="scientific">Acetobacter garciniae</name>
    <dbReference type="NCBI Taxonomy" id="2817435"/>
    <lineage>
        <taxon>Bacteria</taxon>
        <taxon>Pseudomonadati</taxon>
        <taxon>Pseudomonadota</taxon>
        <taxon>Alphaproteobacteria</taxon>
        <taxon>Acetobacterales</taxon>
        <taxon>Acetobacteraceae</taxon>
        <taxon>Acetobacter</taxon>
    </lineage>
</organism>
<name>A0A939HNS6_9PROT</name>
<proteinExistence type="predicted"/>
<accession>A0A939HNS6</accession>
<gene>
    <name evidence="2" type="ORF">J2D77_15480</name>
</gene>
<feature type="signal peptide" evidence="1">
    <location>
        <begin position="1"/>
        <end position="28"/>
    </location>
</feature>
<dbReference type="AlphaFoldDB" id="A0A939HNS6"/>
<dbReference type="Proteomes" id="UP000664073">
    <property type="component" value="Unassembled WGS sequence"/>
</dbReference>
<dbReference type="EMBL" id="JAFVMH010000012">
    <property type="protein sequence ID" value="MBO1326550.1"/>
    <property type="molecule type" value="Genomic_DNA"/>
</dbReference>